<gene>
    <name evidence="1" type="ORF">J5285_14930</name>
</gene>
<dbReference type="Proteomes" id="UP000826513">
    <property type="component" value="Chromosome 2"/>
</dbReference>
<organism evidence="1 2">
    <name type="scientific">Agrobacterium larrymoorei</name>
    <dbReference type="NCBI Taxonomy" id="160699"/>
    <lineage>
        <taxon>Bacteria</taxon>
        <taxon>Pseudomonadati</taxon>
        <taxon>Pseudomonadota</taxon>
        <taxon>Alphaproteobacteria</taxon>
        <taxon>Hyphomicrobiales</taxon>
        <taxon>Rhizobiaceae</taxon>
        <taxon>Rhizobium/Agrobacterium group</taxon>
        <taxon>Agrobacterium</taxon>
    </lineage>
</organism>
<proteinExistence type="predicted"/>
<dbReference type="EMBL" id="CP072168">
    <property type="protein sequence ID" value="QYA08722.1"/>
    <property type="molecule type" value="Genomic_DNA"/>
</dbReference>
<keyword evidence="2" id="KW-1185">Reference proteome</keyword>
<accession>A0ABX8T5Z2</accession>
<reference evidence="1 2" key="1">
    <citation type="submission" date="2021-03" db="EMBL/GenBank/DDBJ databases">
        <title>Rapid diversification of plasmids in a genus of pathogenic and nitrogen fixing bacteria.</title>
        <authorList>
            <person name="Weisberg A.J."/>
            <person name="Miller M."/>
            <person name="Ream W."/>
            <person name="Grunwald N.J."/>
            <person name="Chang J.H."/>
        </authorList>
    </citation>
    <scope>NUCLEOTIDE SEQUENCE [LARGE SCALE GENOMIC DNA]</scope>
    <source>
        <strain evidence="1 2">AF3.44</strain>
    </source>
</reference>
<evidence type="ECO:0000313" key="1">
    <source>
        <dbReference type="EMBL" id="QYA08722.1"/>
    </source>
</evidence>
<sequence length="356" mass="39658">MKKIQFTKACAASEDVLAVSATLTNAEIYTPDARVFQYRHKADLGENWYYEDFKLSVQDIEVVRGAQQNAYFALLSAEGDVYHFAEPQRYQERIEGARTAAPDSRGYGKLLRMAEIDGVLFACGAGGQIYHRVNEEWKLLTEAFLFDPDAAIAHLAGGPDINDPKWTEWIINQAMTPASREIVFYGFAGTSANDMYFCGTERTTPILVHWDGGSVSEVSLPLSEGALTDVFVENTDSIWICGREGLLLHGNRHRGFVPVNSNAGLNLFHSFTPYRGKLVMPSSVRAGGLFELDPNTGQVTRFDPPLPRLTSRDDKESMEGGPFFAQATGNVLWVVATRDVFRFDGQSWERITHPDI</sequence>
<evidence type="ECO:0000313" key="2">
    <source>
        <dbReference type="Proteomes" id="UP000826513"/>
    </source>
</evidence>
<name>A0ABX8T5Z2_9HYPH</name>
<protein>
    <submittedName>
        <fullName evidence="1">Uncharacterized protein</fullName>
    </submittedName>
</protein>
<dbReference type="RefSeq" id="WP_219276084.1">
    <property type="nucleotide sequence ID" value="NZ_CP072168.1"/>
</dbReference>